<dbReference type="InterPro" id="IPR029052">
    <property type="entry name" value="Metallo-depent_PP-like"/>
</dbReference>
<feature type="domain" description="Calcineurin-like phosphoesterase" evidence="3">
    <location>
        <begin position="1"/>
        <end position="148"/>
    </location>
</feature>
<dbReference type="GO" id="GO:0046872">
    <property type="term" value="F:metal ion binding"/>
    <property type="evidence" value="ECO:0007669"/>
    <property type="project" value="UniProtKB-KW"/>
</dbReference>
<dbReference type="NCBIfam" id="TIGR00040">
    <property type="entry name" value="yfcE"/>
    <property type="match status" value="1"/>
</dbReference>
<dbReference type="Gene3D" id="3.60.21.10">
    <property type="match status" value="1"/>
</dbReference>
<evidence type="ECO:0000259" key="3">
    <source>
        <dbReference type="Pfam" id="PF12850"/>
    </source>
</evidence>
<reference evidence="4" key="1">
    <citation type="submission" date="2020-08" db="EMBL/GenBank/DDBJ databases">
        <title>Genome public.</title>
        <authorList>
            <person name="Liu C."/>
            <person name="Sun Q."/>
        </authorList>
    </citation>
    <scope>NUCLEOTIDE SEQUENCE</scope>
    <source>
        <strain evidence="4">NSJ-68</strain>
    </source>
</reference>
<dbReference type="Proteomes" id="UP000649345">
    <property type="component" value="Unassembled WGS sequence"/>
</dbReference>
<protein>
    <recommendedName>
        <fullName evidence="2">Phosphoesterase</fullName>
        <ecNumber evidence="2">3.1.4.-</ecNumber>
    </recommendedName>
</protein>
<dbReference type="CDD" id="cd00841">
    <property type="entry name" value="MPP_YfcE"/>
    <property type="match status" value="1"/>
</dbReference>
<gene>
    <name evidence="4" type="ORF">H8S44_02640</name>
</gene>
<evidence type="ECO:0000256" key="2">
    <source>
        <dbReference type="RuleBase" id="RU362039"/>
    </source>
</evidence>
<comment type="similarity">
    <text evidence="1 2">Belongs to the metallophosphoesterase superfamily. YfcE family.</text>
</comment>
<dbReference type="EC" id="3.1.4.-" evidence="2"/>
<proteinExistence type="inferred from homology"/>
<dbReference type="SUPFAM" id="SSF56300">
    <property type="entry name" value="Metallo-dependent phosphatases"/>
    <property type="match status" value="1"/>
</dbReference>
<dbReference type="RefSeq" id="WP_186873380.1">
    <property type="nucleotide sequence ID" value="NZ_JACOOR010000002.1"/>
</dbReference>
<evidence type="ECO:0000313" key="5">
    <source>
        <dbReference type="Proteomes" id="UP000649345"/>
    </source>
</evidence>
<evidence type="ECO:0000313" key="4">
    <source>
        <dbReference type="EMBL" id="MBC5658678.1"/>
    </source>
</evidence>
<name>A0A923LAF9_9FIRM</name>
<comment type="caution">
    <text evidence="4">The sequence shown here is derived from an EMBL/GenBank/DDBJ whole genome shotgun (WGS) entry which is preliminary data.</text>
</comment>
<dbReference type="PANTHER" id="PTHR11124">
    <property type="entry name" value="VACUOLAR SORTING PROTEIN VPS29"/>
    <property type="match status" value="1"/>
</dbReference>
<organism evidence="4 5">
    <name type="scientific">Anaerosacchariphilus hominis</name>
    <dbReference type="NCBI Taxonomy" id="2763017"/>
    <lineage>
        <taxon>Bacteria</taxon>
        <taxon>Bacillati</taxon>
        <taxon>Bacillota</taxon>
        <taxon>Clostridia</taxon>
        <taxon>Lachnospirales</taxon>
        <taxon>Lachnospiraceae</taxon>
        <taxon>Anaerosacchariphilus</taxon>
    </lineage>
</organism>
<dbReference type="GO" id="GO:0016787">
    <property type="term" value="F:hydrolase activity"/>
    <property type="evidence" value="ECO:0007669"/>
    <property type="project" value="UniProtKB-UniRule"/>
</dbReference>
<comment type="cofactor">
    <cofactor evidence="2">
        <name>a divalent metal cation</name>
        <dbReference type="ChEBI" id="CHEBI:60240"/>
    </cofactor>
</comment>
<dbReference type="InterPro" id="IPR041802">
    <property type="entry name" value="MPP_YfcE"/>
</dbReference>
<dbReference type="Pfam" id="PF12850">
    <property type="entry name" value="Metallophos_2"/>
    <property type="match status" value="1"/>
</dbReference>
<dbReference type="InterPro" id="IPR000979">
    <property type="entry name" value="Phosphodiesterase_MJ0936/Vps29"/>
</dbReference>
<evidence type="ECO:0000256" key="1">
    <source>
        <dbReference type="ARBA" id="ARBA00008950"/>
    </source>
</evidence>
<dbReference type="EMBL" id="JACOOR010000002">
    <property type="protein sequence ID" value="MBC5658678.1"/>
    <property type="molecule type" value="Genomic_DNA"/>
</dbReference>
<sequence length="159" mass="18241">MKVLIVSDTHGRLGNLKEVLEQEKPIDMLVHCGDVEGSEKQIRELFGCPVHMVAGNNDFFSDLPREEEFSIGKYRVLLTHGHYYYISMGPELLREEARARGFQIAMFGHTHRPYLDEKDGVIVLNPGSLSYPRQEGRRPSYLIMEVDEAGIAHFTHHYL</sequence>
<dbReference type="AlphaFoldDB" id="A0A923LAF9"/>
<keyword evidence="5" id="KW-1185">Reference proteome</keyword>
<keyword evidence="2" id="KW-0479">Metal-binding</keyword>
<accession>A0A923LAF9</accession>
<dbReference type="InterPro" id="IPR024654">
    <property type="entry name" value="Calcineurin-like_PHP_lpxH"/>
</dbReference>